<evidence type="ECO:0000256" key="3">
    <source>
        <dbReference type="SAM" id="SignalP"/>
    </source>
</evidence>
<feature type="compositionally biased region" description="Low complexity" evidence="1">
    <location>
        <begin position="403"/>
        <end position="412"/>
    </location>
</feature>
<feature type="chain" id="PRO_5004518758" evidence="3">
    <location>
        <begin position="29"/>
        <end position="639"/>
    </location>
</feature>
<feature type="compositionally biased region" description="Polar residues" evidence="1">
    <location>
        <begin position="576"/>
        <end position="590"/>
    </location>
</feature>
<protein>
    <submittedName>
        <fullName evidence="4">Uncharacterized protein</fullName>
    </submittedName>
</protein>
<dbReference type="HOGENOM" id="CLU_412307_0_0_1"/>
<feature type="transmembrane region" description="Helical" evidence="2">
    <location>
        <begin position="294"/>
        <end position="316"/>
    </location>
</feature>
<evidence type="ECO:0000313" key="5">
    <source>
        <dbReference type="Proteomes" id="UP000016923"/>
    </source>
</evidence>
<dbReference type="VEuPathDB" id="FungiDB:F503_00475"/>
<dbReference type="Proteomes" id="UP000016923">
    <property type="component" value="Unassembled WGS sequence"/>
</dbReference>
<dbReference type="AlphaFoldDB" id="S3CMM5"/>
<feature type="compositionally biased region" description="Basic and acidic residues" evidence="1">
    <location>
        <begin position="324"/>
        <end position="339"/>
    </location>
</feature>
<keyword evidence="2" id="KW-1133">Transmembrane helix</keyword>
<proteinExistence type="predicted"/>
<feature type="signal peptide" evidence="3">
    <location>
        <begin position="1"/>
        <end position="28"/>
    </location>
</feature>
<keyword evidence="3" id="KW-0732">Signal</keyword>
<name>S3CMM5_OPHP1</name>
<dbReference type="OrthoDB" id="5292518at2759"/>
<organism evidence="4 5">
    <name type="scientific">Ophiostoma piceae (strain UAMH 11346)</name>
    <name type="common">Sap stain fungus</name>
    <dbReference type="NCBI Taxonomy" id="1262450"/>
    <lineage>
        <taxon>Eukaryota</taxon>
        <taxon>Fungi</taxon>
        <taxon>Dikarya</taxon>
        <taxon>Ascomycota</taxon>
        <taxon>Pezizomycotina</taxon>
        <taxon>Sordariomycetes</taxon>
        <taxon>Sordariomycetidae</taxon>
        <taxon>Ophiostomatales</taxon>
        <taxon>Ophiostomataceae</taxon>
        <taxon>Ophiostoma</taxon>
    </lineage>
</organism>
<sequence>MTTIHPGSRPRPLWLLGLVLLGIPSVHGTLHNSNHEYAYDDTLGFVQKSWDVLTVDVDVIDIVSIQRIDKRRITAAPLMPDRKLVFGRKASSTCPSSFSECASSLNGGCCPTGFACDVSDCVQTSTASATTTAFACGRAGYTGCGVADGGGCCPSGYTCGRQVCTPPAGATQSQQCPSKYYLCPSSLNFGCCATTMGCALNACYATTPSTIVFTATYTTATDTTGNARITTVTSTTVETPSPPTDTANAVQSGNTDAFVAKFVPTTTAKASLVAASGSSDDNGGGGSGLSPGAIGGLIGGLVALLIAIAVAAFFIIRNVRRTSKEVEEVKRLSGSDKTKPKPTPKMPNTGSGSASKPRASMHQPTPSVINQMEVDDLLEDGQTVAAATSSSGIGHSHPRRQRVSTVTGTSVSNTPDPSFPQPSAYSSPAMGAPAADGESSSGYFDIPQRTHNRPGHYSQDSDPRISIESPPMIIPGRPRIVSNASDASEQPGVRSGAPSGTHTPAVGSPLQPAELGVDGGFIPELPVIQPATRPRPFSSISAVSGLSFAGFSPPLPAQQQQPLMSTDHSSHGYHQRTWSDSSASTTGHSTPQQPPQQQPPASSMPVPLDAVVEEHLHGHYGPAHEVAGQTRAGEVTEQD</sequence>
<gene>
    <name evidence="4" type="ORF">F503_00475</name>
</gene>
<feature type="region of interest" description="Disordered" evidence="1">
    <location>
        <begin position="548"/>
        <end position="639"/>
    </location>
</feature>
<dbReference type="EMBL" id="KE148150">
    <property type="protein sequence ID" value="EPE07753.1"/>
    <property type="molecule type" value="Genomic_DNA"/>
</dbReference>
<keyword evidence="2" id="KW-0812">Transmembrane</keyword>
<feature type="region of interest" description="Disordered" evidence="1">
    <location>
        <begin position="384"/>
        <end position="522"/>
    </location>
</feature>
<accession>S3CMM5</accession>
<evidence type="ECO:0000256" key="1">
    <source>
        <dbReference type="SAM" id="MobiDB-lite"/>
    </source>
</evidence>
<evidence type="ECO:0000256" key="2">
    <source>
        <dbReference type="SAM" id="Phobius"/>
    </source>
</evidence>
<keyword evidence="5" id="KW-1185">Reference proteome</keyword>
<dbReference type="STRING" id="1262450.S3CMM5"/>
<dbReference type="eggNOG" id="ENOG502SFYZ">
    <property type="taxonomic scope" value="Eukaryota"/>
</dbReference>
<evidence type="ECO:0000313" key="4">
    <source>
        <dbReference type="EMBL" id="EPE07753.1"/>
    </source>
</evidence>
<dbReference type="OMA" id="ADPLMFM"/>
<feature type="compositionally biased region" description="Polar residues" evidence="1">
    <location>
        <begin position="413"/>
        <end position="426"/>
    </location>
</feature>
<keyword evidence="2" id="KW-0472">Membrane</keyword>
<reference evidence="4 5" key="1">
    <citation type="journal article" date="2013" name="BMC Genomics">
        <title>The genome and transcriptome of the pine saprophyte Ophiostoma piceae, and a comparison with the bark beetle-associated pine pathogen Grosmannia clavigera.</title>
        <authorList>
            <person name="Haridas S."/>
            <person name="Wang Y."/>
            <person name="Lim L."/>
            <person name="Massoumi Alamouti S."/>
            <person name="Jackman S."/>
            <person name="Docking R."/>
            <person name="Robertson G."/>
            <person name="Birol I."/>
            <person name="Bohlmann J."/>
            <person name="Breuil C."/>
        </authorList>
    </citation>
    <scope>NUCLEOTIDE SEQUENCE [LARGE SCALE GENOMIC DNA]</scope>
    <source>
        <strain evidence="4 5">UAMH 11346</strain>
    </source>
</reference>
<feature type="region of interest" description="Disordered" evidence="1">
    <location>
        <begin position="324"/>
        <end position="364"/>
    </location>
</feature>